<dbReference type="SMART" id="SM01007">
    <property type="entry name" value="Aldolase_II"/>
    <property type="match status" value="1"/>
</dbReference>
<sequence>MEYLLSKDDVLKLSYISQKIVDKQLVVGPGGNISIRTNNIMWISPSGFALDQIQEDQWVPVQIHNGQSLHPTLRPSSEIAMHLEIYRNRKDINAIVHTHPPITIGIISTEHNEIPAMFPDFVALVGKVPFIEYVVPCSTELANSVINILQDPAYNALYLKNHGLITLGTNIMQAYYRTEIIENAAKVFWVSKTVGTPRALLEHEIQEILNLEAEKYRQKLLERG</sequence>
<evidence type="ECO:0000313" key="4">
    <source>
        <dbReference type="EMBL" id="SFA46775.1"/>
    </source>
</evidence>
<dbReference type="STRING" id="186116.SAMN05192569_10135"/>
<dbReference type="InterPro" id="IPR036409">
    <property type="entry name" value="Aldolase_II/adducin_N_sf"/>
</dbReference>
<keyword evidence="1" id="KW-0479">Metal-binding</keyword>
<dbReference type="PANTHER" id="PTHR22789:SF0">
    <property type="entry name" value="3-OXO-TETRONATE 4-PHOSPHATE DECARBOXYLASE-RELATED"/>
    <property type="match status" value="1"/>
</dbReference>
<dbReference type="Proteomes" id="UP000198650">
    <property type="component" value="Unassembled WGS sequence"/>
</dbReference>
<keyword evidence="5" id="KW-1185">Reference proteome</keyword>
<evidence type="ECO:0000256" key="1">
    <source>
        <dbReference type="ARBA" id="ARBA00022723"/>
    </source>
</evidence>
<evidence type="ECO:0000313" key="5">
    <source>
        <dbReference type="Proteomes" id="UP000198650"/>
    </source>
</evidence>
<name>A0A1I0T4R8_9BACL</name>
<dbReference type="AlphaFoldDB" id="A0A1I0T4R8"/>
<organism evidence="4 5">
    <name type="scientific">Parageobacillus thermantarcticus</name>
    <dbReference type="NCBI Taxonomy" id="186116"/>
    <lineage>
        <taxon>Bacteria</taxon>
        <taxon>Bacillati</taxon>
        <taxon>Bacillota</taxon>
        <taxon>Bacilli</taxon>
        <taxon>Bacillales</taxon>
        <taxon>Anoxybacillaceae</taxon>
        <taxon>Parageobacillus</taxon>
    </lineage>
</organism>
<dbReference type="EMBL" id="FOJS01000013">
    <property type="protein sequence ID" value="SFA46775.1"/>
    <property type="molecule type" value="Genomic_DNA"/>
</dbReference>
<reference evidence="5" key="1">
    <citation type="submission" date="2016-10" db="EMBL/GenBank/DDBJ databases">
        <authorList>
            <person name="Varghese N."/>
            <person name="Submissions S."/>
        </authorList>
    </citation>
    <scope>NUCLEOTIDE SEQUENCE [LARGE SCALE GENOMIC DNA]</scope>
    <source>
        <strain evidence="5">M1</strain>
    </source>
</reference>
<evidence type="ECO:0000256" key="2">
    <source>
        <dbReference type="ARBA" id="ARBA00023239"/>
    </source>
</evidence>
<keyword evidence="2" id="KW-0456">Lyase</keyword>
<dbReference type="RefSeq" id="WP_013401201.1">
    <property type="nucleotide sequence ID" value="NZ_FOJS01000013.1"/>
</dbReference>
<dbReference type="GO" id="GO:0046872">
    <property type="term" value="F:metal ion binding"/>
    <property type="evidence" value="ECO:0007669"/>
    <property type="project" value="UniProtKB-KW"/>
</dbReference>
<accession>A0A1I0T4R8</accession>
<dbReference type="SUPFAM" id="SSF53639">
    <property type="entry name" value="AraD/HMP-PK domain-like"/>
    <property type="match status" value="1"/>
</dbReference>
<dbReference type="Gene3D" id="3.40.225.10">
    <property type="entry name" value="Class II aldolase/adducin N-terminal domain"/>
    <property type="match status" value="1"/>
</dbReference>
<dbReference type="GO" id="GO:0005829">
    <property type="term" value="C:cytosol"/>
    <property type="evidence" value="ECO:0007669"/>
    <property type="project" value="TreeGrafter"/>
</dbReference>
<dbReference type="InterPro" id="IPR050197">
    <property type="entry name" value="Aldolase_class_II_sugar_metab"/>
</dbReference>
<evidence type="ECO:0000259" key="3">
    <source>
        <dbReference type="SMART" id="SM01007"/>
    </source>
</evidence>
<dbReference type="Pfam" id="PF00596">
    <property type="entry name" value="Aldolase_II"/>
    <property type="match status" value="1"/>
</dbReference>
<dbReference type="OrthoDB" id="9794581at2"/>
<dbReference type="GO" id="GO:0019323">
    <property type="term" value="P:pentose catabolic process"/>
    <property type="evidence" value="ECO:0007669"/>
    <property type="project" value="TreeGrafter"/>
</dbReference>
<feature type="domain" description="Class II aldolase/adducin N-terminal" evidence="3">
    <location>
        <begin position="11"/>
        <end position="189"/>
    </location>
</feature>
<proteinExistence type="predicted"/>
<dbReference type="GO" id="GO:0016832">
    <property type="term" value="F:aldehyde-lyase activity"/>
    <property type="evidence" value="ECO:0007669"/>
    <property type="project" value="TreeGrafter"/>
</dbReference>
<gene>
    <name evidence="4" type="ORF">SAMN05192569_10135</name>
</gene>
<protein>
    <submittedName>
        <fullName evidence="4">L-fuculose-phosphate aldolase</fullName>
    </submittedName>
</protein>
<dbReference type="PANTHER" id="PTHR22789">
    <property type="entry name" value="FUCULOSE PHOSPHATE ALDOLASE"/>
    <property type="match status" value="1"/>
</dbReference>
<dbReference type="InterPro" id="IPR001303">
    <property type="entry name" value="Aldolase_II/adducin_N"/>
</dbReference>